<dbReference type="Proteomes" id="UP000324222">
    <property type="component" value="Unassembled WGS sequence"/>
</dbReference>
<evidence type="ECO:0000313" key="3">
    <source>
        <dbReference type="Proteomes" id="UP000324222"/>
    </source>
</evidence>
<organism evidence="2 3">
    <name type="scientific">Portunus trituberculatus</name>
    <name type="common">Swimming crab</name>
    <name type="synonym">Neptunus trituberculatus</name>
    <dbReference type="NCBI Taxonomy" id="210409"/>
    <lineage>
        <taxon>Eukaryota</taxon>
        <taxon>Metazoa</taxon>
        <taxon>Ecdysozoa</taxon>
        <taxon>Arthropoda</taxon>
        <taxon>Crustacea</taxon>
        <taxon>Multicrustacea</taxon>
        <taxon>Malacostraca</taxon>
        <taxon>Eumalacostraca</taxon>
        <taxon>Eucarida</taxon>
        <taxon>Decapoda</taxon>
        <taxon>Pleocyemata</taxon>
        <taxon>Brachyura</taxon>
        <taxon>Eubrachyura</taxon>
        <taxon>Portunoidea</taxon>
        <taxon>Portunidae</taxon>
        <taxon>Portuninae</taxon>
        <taxon>Portunus</taxon>
    </lineage>
</organism>
<dbReference type="EMBL" id="VSRR010003732">
    <property type="protein sequence ID" value="MPC37277.1"/>
    <property type="molecule type" value="Genomic_DNA"/>
</dbReference>
<proteinExistence type="predicted"/>
<dbReference type="AlphaFoldDB" id="A0A5B7EVP7"/>
<comment type="caution">
    <text evidence="2">The sequence shown here is derived from an EMBL/GenBank/DDBJ whole genome shotgun (WGS) entry which is preliminary data.</text>
</comment>
<name>A0A5B7EVP7_PORTR</name>
<reference evidence="2 3" key="1">
    <citation type="submission" date="2019-05" db="EMBL/GenBank/DDBJ databases">
        <title>Another draft genome of Portunus trituberculatus and its Hox gene families provides insights of decapod evolution.</title>
        <authorList>
            <person name="Jeong J.-H."/>
            <person name="Song I."/>
            <person name="Kim S."/>
            <person name="Choi T."/>
            <person name="Kim D."/>
            <person name="Ryu S."/>
            <person name="Kim W."/>
        </authorList>
    </citation>
    <scope>NUCLEOTIDE SEQUENCE [LARGE SCALE GENOMIC DNA]</scope>
    <source>
        <tissue evidence="2">Muscle</tissue>
    </source>
</reference>
<evidence type="ECO:0000256" key="1">
    <source>
        <dbReference type="SAM" id="MobiDB-lite"/>
    </source>
</evidence>
<feature type="region of interest" description="Disordered" evidence="1">
    <location>
        <begin position="46"/>
        <end position="73"/>
    </location>
</feature>
<feature type="compositionally biased region" description="Basic and acidic residues" evidence="1">
    <location>
        <begin position="15"/>
        <end position="32"/>
    </location>
</feature>
<feature type="region of interest" description="Disordered" evidence="1">
    <location>
        <begin position="12"/>
        <end position="33"/>
    </location>
</feature>
<protein>
    <submittedName>
        <fullName evidence="2">Uncharacterized protein</fullName>
    </submittedName>
</protein>
<keyword evidence="3" id="KW-1185">Reference proteome</keyword>
<sequence length="73" mass="7744">MCTCHGAILAGGAAAKEERKEEREGRCTDEGLGRGVGCKACQDSEMVTPTRDYQPPNQPANQPVSQPPSQPDS</sequence>
<evidence type="ECO:0000313" key="2">
    <source>
        <dbReference type="EMBL" id="MPC37277.1"/>
    </source>
</evidence>
<accession>A0A5B7EVP7</accession>
<gene>
    <name evidence="2" type="ORF">E2C01_030751</name>
</gene>